<dbReference type="OrthoDB" id="3012298at2759"/>
<dbReference type="AlphaFoldDB" id="A0A8T9B3H3"/>
<feature type="chain" id="PRO_5035853890" description="GH18 domain-containing protein" evidence="1">
    <location>
        <begin position="20"/>
        <end position="342"/>
    </location>
</feature>
<accession>A0A8T9B3H3</accession>
<dbReference type="Proteomes" id="UP000469559">
    <property type="component" value="Unassembled WGS sequence"/>
</dbReference>
<feature type="domain" description="GH18" evidence="2">
    <location>
        <begin position="44"/>
        <end position="342"/>
    </location>
</feature>
<evidence type="ECO:0000259" key="2">
    <source>
        <dbReference type="PROSITE" id="PS51910"/>
    </source>
</evidence>
<dbReference type="Pfam" id="PF00704">
    <property type="entry name" value="Glyco_hydro_18"/>
    <property type="match status" value="1"/>
</dbReference>
<dbReference type="EMBL" id="QGMF01000680">
    <property type="protein sequence ID" value="TVY14468.1"/>
    <property type="molecule type" value="Genomic_DNA"/>
</dbReference>
<keyword evidence="1" id="KW-0732">Signal</keyword>
<protein>
    <recommendedName>
        <fullName evidence="2">GH18 domain-containing protein</fullName>
    </recommendedName>
</protein>
<dbReference type="InterPro" id="IPR017853">
    <property type="entry name" value="GH"/>
</dbReference>
<reference evidence="3 4" key="1">
    <citation type="submission" date="2018-05" db="EMBL/GenBank/DDBJ databases">
        <title>Whole genome sequencing for identification of molecular markers to develop diagnostic detection tools for the regulated plant pathogen Lachnellula willkommii.</title>
        <authorList>
            <person name="Giroux E."/>
            <person name="Bilodeau G."/>
        </authorList>
    </citation>
    <scope>NUCLEOTIDE SEQUENCE [LARGE SCALE GENOMIC DNA]</scope>
    <source>
        <strain evidence="3 4">CBS 203.66</strain>
    </source>
</reference>
<dbReference type="PROSITE" id="PS51910">
    <property type="entry name" value="GH18_2"/>
    <property type="match status" value="1"/>
</dbReference>
<dbReference type="GO" id="GO:0005975">
    <property type="term" value="P:carbohydrate metabolic process"/>
    <property type="evidence" value="ECO:0007669"/>
    <property type="project" value="InterPro"/>
</dbReference>
<dbReference type="InterPro" id="IPR001223">
    <property type="entry name" value="Glyco_hydro18_cat"/>
</dbReference>
<evidence type="ECO:0000256" key="1">
    <source>
        <dbReference type="SAM" id="SignalP"/>
    </source>
</evidence>
<evidence type="ECO:0000313" key="3">
    <source>
        <dbReference type="EMBL" id="TVY14468.1"/>
    </source>
</evidence>
<proteinExistence type="predicted"/>
<keyword evidence="4" id="KW-1185">Reference proteome</keyword>
<dbReference type="SUPFAM" id="SSF51445">
    <property type="entry name" value="(Trans)glycosidases"/>
    <property type="match status" value="1"/>
</dbReference>
<organism evidence="3 4">
    <name type="scientific">Lachnellula arida</name>
    <dbReference type="NCBI Taxonomy" id="1316785"/>
    <lineage>
        <taxon>Eukaryota</taxon>
        <taxon>Fungi</taxon>
        <taxon>Dikarya</taxon>
        <taxon>Ascomycota</taxon>
        <taxon>Pezizomycotina</taxon>
        <taxon>Leotiomycetes</taxon>
        <taxon>Helotiales</taxon>
        <taxon>Lachnaceae</taxon>
        <taxon>Lachnellula</taxon>
    </lineage>
</organism>
<sequence length="342" mass="38332">MWFFYFLLPILGLLRISLATSLSATLELQDEVIERSMGYTKEPSRLVMYVQTFKTPLGEPLSLLPLLQYDTKVTHIILASMHLHDEPGEIRLNDDPFDAPTWDTIWEEVKTLQMNGVKVMGLLGGSAAGTFKHLNGTEREFYSYYHPLLTLLQRYNLDGLDVDVEENVDINVPLRLINALRRDMGPNFIITMSPLASALTSQLGQNLSGFSYFELDAFATVPGSEEKLISWYNGMFYGAYARGPPVFQSIVEAGWDPERIVMGVLDCSNDGQPNGFVRIGKLQDTIRGLRGMYSGFGGVAGWEYHDAGMSDGDVYEPWSWVKRVGEALFDDLPAGYVGKQEL</sequence>
<feature type="signal peptide" evidence="1">
    <location>
        <begin position="1"/>
        <end position="19"/>
    </location>
</feature>
<evidence type="ECO:0000313" key="4">
    <source>
        <dbReference type="Proteomes" id="UP000469559"/>
    </source>
</evidence>
<gene>
    <name evidence="3" type="ORF">LARI1_G007394</name>
</gene>
<name>A0A8T9B3H3_9HELO</name>
<comment type="caution">
    <text evidence="3">The sequence shown here is derived from an EMBL/GenBank/DDBJ whole genome shotgun (WGS) entry which is preliminary data.</text>
</comment>
<dbReference type="Gene3D" id="3.20.20.80">
    <property type="entry name" value="Glycosidases"/>
    <property type="match status" value="1"/>
</dbReference>